<evidence type="ECO:0000313" key="2">
    <source>
        <dbReference type="EMBL" id="RDX66401.1"/>
    </source>
</evidence>
<protein>
    <submittedName>
        <fullName evidence="2">Uncharacterized protein</fullName>
    </submittedName>
</protein>
<feature type="non-terminal residue" evidence="2">
    <location>
        <position position="1"/>
    </location>
</feature>
<organism evidence="2 3">
    <name type="scientific">Mucuna pruriens</name>
    <name type="common">Velvet bean</name>
    <name type="synonym">Dolichos pruriens</name>
    <dbReference type="NCBI Taxonomy" id="157652"/>
    <lineage>
        <taxon>Eukaryota</taxon>
        <taxon>Viridiplantae</taxon>
        <taxon>Streptophyta</taxon>
        <taxon>Embryophyta</taxon>
        <taxon>Tracheophyta</taxon>
        <taxon>Spermatophyta</taxon>
        <taxon>Magnoliopsida</taxon>
        <taxon>eudicotyledons</taxon>
        <taxon>Gunneridae</taxon>
        <taxon>Pentapetalae</taxon>
        <taxon>rosids</taxon>
        <taxon>fabids</taxon>
        <taxon>Fabales</taxon>
        <taxon>Fabaceae</taxon>
        <taxon>Papilionoideae</taxon>
        <taxon>50 kb inversion clade</taxon>
        <taxon>NPAAA clade</taxon>
        <taxon>indigoferoid/millettioid clade</taxon>
        <taxon>Phaseoleae</taxon>
        <taxon>Mucuna</taxon>
    </lineage>
</organism>
<evidence type="ECO:0000256" key="1">
    <source>
        <dbReference type="SAM" id="MobiDB-lite"/>
    </source>
</evidence>
<feature type="region of interest" description="Disordered" evidence="1">
    <location>
        <begin position="86"/>
        <end position="121"/>
    </location>
</feature>
<accession>A0A371EK49</accession>
<feature type="compositionally biased region" description="Polar residues" evidence="1">
    <location>
        <begin position="90"/>
        <end position="112"/>
    </location>
</feature>
<reference evidence="2" key="1">
    <citation type="submission" date="2018-05" db="EMBL/GenBank/DDBJ databases">
        <title>Draft genome of Mucuna pruriens seed.</title>
        <authorList>
            <person name="Nnadi N.E."/>
            <person name="Vos R."/>
            <person name="Hasami M.H."/>
            <person name="Devisetty U.K."/>
            <person name="Aguiy J.C."/>
        </authorList>
    </citation>
    <scope>NUCLEOTIDE SEQUENCE [LARGE SCALE GENOMIC DNA]</scope>
    <source>
        <strain evidence="2">JCA_2017</strain>
    </source>
</reference>
<proteinExistence type="predicted"/>
<dbReference type="Proteomes" id="UP000257109">
    <property type="component" value="Unassembled WGS sequence"/>
</dbReference>
<sequence>MTSESNIPRFLKEAEGMVNSLKMPIEISTFLEFCNRLLGKIKAISMDKVGPTSTPLRDVLQDKAKGVNKLKEQVSKILKLLTRGAGGNTFGTTQSTPDHPSGFTLHQTQGPTSDPPFEMPP</sequence>
<dbReference type="AlphaFoldDB" id="A0A371EK49"/>
<dbReference type="EMBL" id="QJKJ01013450">
    <property type="protein sequence ID" value="RDX66401.1"/>
    <property type="molecule type" value="Genomic_DNA"/>
</dbReference>
<keyword evidence="3" id="KW-1185">Reference proteome</keyword>
<gene>
    <name evidence="2" type="ORF">CR513_54834</name>
</gene>
<evidence type="ECO:0000313" key="3">
    <source>
        <dbReference type="Proteomes" id="UP000257109"/>
    </source>
</evidence>
<comment type="caution">
    <text evidence="2">The sequence shown here is derived from an EMBL/GenBank/DDBJ whole genome shotgun (WGS) entry which is preliminary data.</text>
</comment>
<name>A0A371EK49_MUCPR</name>